<comment type="caution">
    <text evidence="2">The sequence shown here is derived from an EMBL/GenBank/DDBJ whole genome shotgun (WGS) entry which is preliminary data.</text>
</comment>
<feature type="domain" description="Transglutaminase-like" evidence="1">
    <location>
        <begin position="32"/>
        <end position="134"/>
    </location>
</feature>
<proteinExistence type="predicted"/>
<evidence type="ECO:0000259" key="1">
    <source>
        <dbReference type="Pfam" id="PF01841"/>
    </source>
</evidence>
<dbReference type="PANTHER" id="PTHR33490">
    <property type="entry name" value="BLR5614 PROTEIN-RELATED"/>
    <property type="match status" value="1"/>
</dbReference>
<sequence>MANNDLLKSTRLLDFNHPTIQKLVQSKNWRNLSDYDKIGAAYDFVQNQIKFGYNRKDSIPASEVLKDGYGQCNTKGTLLMALLRALNIPCRLHGFTIKKSLQRGVVPELVYAIAPENILHSWVEVQFEDQWVYLEGFILDRAFLGQLQKEFSDQSSLCAYGVGTDCLQTPNIDWTGQNTYIQRTGINQDFGLFDTPDEFYAEHQQEFSPLKDFLYQHIIRHWMNARVANARRGNIPIIPTKKGAQ</sequence>
<reference evidence="2" key="1">
    <citation type="journal article" date="2014" name="Int. J. Syst. Evol. Microbiol.">
        <title>Complete genome of a new Firmicutes species belonging to the dominant human colonic microbiota ('Ruminococcus bicirculans') reveals two chromosomes and a selective capacity to utilize plant glucans.</title>
        <authorList>
            <consortium name="NISC Comparative Sequencing Program"/>
            <person name="Wegmann U."/>
            <person name="Louis P."/>
            <person name="Goesmann A."/>
            <person name="Henrissat B."/>
            <person name="Duncan S.H."/>
            <person name="Flint H.J."/>
        </authorList>
    </citation>
    <scope>NUCLEOTIDE SEQUENCE</scope>
    <source>
        <strain evidence="2">NBRC 107169</strain>
    </source>
</reference>
<dbReference type="RefSeq" id="WP_284361860.1">
    <property type="nucleotide sequence ID" value="NZ_BSNI01000001.1"/>
</dbReference>
<reference evidence="2" key="2">
    <citation type="submission" date="2023-01" db="EMBL/GenBank/DDBJ databases">
        <title>Draft genome sequence of Maritalea porphyrae strain NBRC 107169.</title>
        <authorList>
            <person name="Sun Q."/>
            <person name="Mori K."/>
        </authorList>
    </citation>
    <scope>NUCLEOTIDE SEQUENCE</scope>
    <source>
        <strain evidence="2">NBRC 107169</strain>
    </source>
</reference>
<gene>
    <name evidence="2" type="ORF">GCM10007879_05460</name>
</gene>
<keyword evidence="3" id="KW-1185">Reference proteome</keyword>
<organism evidence="2 3">
    <name type="scientific">Maritalea porphyrae</name>
    <dbReference type="NCBI Taxonomy" id="880732"/>
    <lineage>
        <taxon>Bacteria</taxon>
        <taxon>Pseudomonadati</taxon>
        <taxon>Pseudomonadota</taxon>
        <taxon>Alphaproteobacteria</taxon>
        <taxon>Hyphomicrobiales</taxon>
        <taxon>Devosiaceae</taxon>
        <taxon>Maritalea</taxon>
    </lineage>
</organism>
<evidence type="ECO:0000313" key="3">
    <source>
        <dbReference type="Proteomes" id="UP001161405"/>
    </source>
</evidence>
<dbReference type="Pfam" id="PF01841">
    <property type="entry name" value="Transglut_core"/>
    <property type="match status" value="1"/>
</dbReference>
<dbReference type="InterPro" id="IPR002931">
    <property type="entry name" value="Transglutaminase-like"/>
</dbReference>
<protein>
    <submittedName>
        <fullName evidence="2">Transglutaminase</fullName>
    </submittedName>
</protein>
<dbReference type="InterPro" id="IPR038765">
    <property type="entry name" value="Papain-like_cys_pep_sf"/>
</dbReference>
<accession>A0ABQ5UQT8</accession>
<name>A0ABQ5UQT8_9HYPH</name>
<dbReference type="Proteomes" id="UP001161405">
    <property type="component" value="Unassembled WGS sequence"/>
</dbReference>
<dbReference type="EMBL" id="BSNI01000001">
    <property type="protein sequence ID" value="GLQ16297.1"/>
    <property type="molecule type" value="Genomic_DNA"/>
</dbReference>
<dbReference type="SUPFAM" id="SSF54001">
    <property type="entry name" value="Cysteine proteinases"/>
    <property type="match status" value="1"/>
</dbReference>
<dbReference type="Gene3D" id="3.10.620.30">
    <property type="match status" value="1"/>
</dbReference>
<evidence type="ECO:0000313" key="2">
    <source>
        <dbReference type="EMBL" id="GLQ16297.1"/>
    </source>
</evidence>